<dbReference type="PROSITE" id="PS51339">
    <property type="entry name" value="PPASE_MYOTUBULARIN"/>
    <property type="match status" value="1"/>
</dbReference>
<evidence type="ECO:0000256" key="2">
    <source>
        <dbReference type="PIRSR" id="PIRSR630564-1"/>
    </source>
</evidence>
<dbReference type="Gene3D" id="2.30.29.30">
    <property type="entry name" value="Pleckstrin-homology domain (PH domain)/Phosphotyrosine-binding domain (PTB)"/>
    <property type="match status" value="1"/>
</dbReference>
<dbReference type="GO" id="GO:0005737">
    <property type="term" value="C:cytoplasm"/>
    <property type="evidence" value="ECO:0007669"/>
    <property type="project" value="TreeGrafter"/>
</dbReference>
<dbReference type="SUPFAM" id="SSF50729">
    <property type="entry name" value="PH domain-like"/>
    <property type="match status" value="1"/>
</dbReference>
<feature type="binding site" evidence="3">
    <location>
        <begin position="358"/>
        <end position="359"/>
    </location>
    <ligand>
        <name>substrate</name>
    </ligand>
</feature>
<dbReference type="AlphaFoldDB" id="A0A0H5R810"/>
<evidence type="ECO:0000313" key="5">
    <source>
        <dbReference type="EMBL" id="CRZ09867.1"/>
    </source>
</evidence>
<dbReference type="Pfam" id="PF06602">
    <property type="entry name" value="Myotub-related"/>
    <property type="match status" value="1"/>
</dbReference>
<feature type="active site" description="Phosphocysteine intermediate" evidence="2">
    <location>
        <position position="426"/>
    </location>
</feature>
<reference evidence="5" key="1">
    <citation type="submission" date="2015-04" db="EMBL/GenBank/DDBJ databases">
        <title>The genome sequence of the plant pathogenic Rhizarian Plasmodiophora brassicae reveals insights in its biotrophic life cycle and the origin of chitin synthesis.</title>
        <authorList>
            <person name="Schwelm A."/>
            <person name="Fogelqvist J."/>
            <person name="Knaust A."/>
            <person name="Julke S."/>
            <person name="Lilja T."/>
            <person name="Dhandapani V."/>
            <person name="Bonilla-Rosso G."/>
            <person name="Karlsson M."/>
            <person name="Shevchenko A."/>
            <person name="Choi S.R."/>
            <person name="Kim H.G."/>
            <person name="Park J.Y."/>
            <person name="Lim Y.P."/>
            <person name="Ludwig-Muller J."/>
            <person name="Dixelius C."/>
        </authorList>
    </citation>
    <scope>NUCLEOTIDE SEQUENCE</scope>
    <source>
        <tissue evidence="5">Potato root galls</tissue>
    </source>
</reference>
<accession>A0A0H5R810</accession>
<evidence type="ECO:0000259" key="4">
    <source>
        <dbReference type="PROSITE" id="PS51339"/>
    </source>
</evidence>
<dbReference type="InterPro" id="IPR016130">
    <property type="entry name" value="Tyr_Pase_AS"/>
</dbReference>
<evidence type="ECO:0000256" key="1">
    <source>
        <dbReference type="ARBA" id="ARBA00007471"/>
    </source>
</evidence>
<dbReference type="InterPro" id="IPR029021">
    <property type="entry name" value="Prot-tyrosine_phosphatase-like"/>
</dbReference>
<dbReference type="PANTHER" id="PTHR10807">
    <property type="entry name" value="MYOTUBULARIN-RELATED"/>
    <property type="match status" value="1"/>
</dbReference>
<dbReference type="InterPro" id="IPR010569">
    <property type="entry name" value="Myotubularin-like_Pase_dom"/>
</dbReference>
<dbReference type="InterPro" id="IPR030564">
    <property type="entry name" value="Myotubularin"/>
</dbReference>
<dbReference type="SUPFAM" id="SSF52799">
    <property type="entry name" value="(Phosphotyrosine protein) phosphatases II"/>
    <property type="match status" value="1"/>
</dbReference>
<proteinExistence type="inferred from homology"/>
<evidence type="ECO:0000256" key="3">
    <source>
        <dbReference type="PIRSR" id="PIRSR630564-2"/>
    </source>
</evidence>
<dbReference type="InterPro" id="IPR011993">
    <property type="entry name" value="PH-like_dom_sf"/>
</dbReference>
<feature type="binding site" evidence="3">
    <location>
        <begin position="426"/>
        <end position="432"/>
    </location>
    <ligand>
        <name>substrate</name>
    </ligand>
</feature>
<organism evidence="5">
    <name type="scientific">Spongospora subterranea</name>
    <dbReference type="NCBI Taxonomy" id="70186"/>
    <lineage>
        <taxon>Eukaryota</taxon>
        <taxon>Sar</taxon>
        <taxon>Rhizaria</taxon>
        <taxon>Endomyxa</taxon>
        <taxon>Phytomyxea</taxon>
        <taxon>Plasmodiophorida</taxon>
        <taxon>Plasmodiophoridae</taxon>
        <taxon>Spongospora</taxon>
    </lineage>
</organism>
<dbReference type="PANTHER" id="PTHR10807:SF128">
    <property type="entry name" value="PHOSPHATIDYLINOSITOL-3,5-BISPHOSPHATE 3-PHOSPHATASE"/>
    <property type="match status" value="1"/>
</dbReference>
<name>A0A0H5R810_9EUKA</name>
<comment type="similarity">
    <text evidence="1">Belongs to the protein-tyrosine phosphatase family. Non-receptor class myotubularin subfamily.</text>
</comment>
<dbReference type="PROSITE" id="PS00383">
    <property type="entry name" value="TYR_PHOSPHATASE_1"/>
    <property type="match status" value="1"/>
</dbReference>
<feature type="domain" description="Myotubularin phosphatase" evidence="4">
    <location>
        <begin position="208"/>
        <end position="589"/>
    </location>
</feature>
<protein>
    <recommendedName>
        <fullName evidence="4">Myotubularin phosphatase domain-containing protein</fullName>
    </recommendedName>
</protein>
<sequence>MDDNIDAADACLSPTTSALEPCDDILASLPSEIVLKQVEVATCPSLPSPEWSGHWWAVHDWDSNDDKKLLKGEISVMRVDNIHLILDVSLPLIMAPSGTLFMTTYRLYFLPKEEYAQASGANPAQCYVPLAMIERVEKLEGRWDRSYCLEIHTRDYRIFRIEFPRADTMLERAYNCLIGYIFPQRIDFLFGFFYSGRKPPSVPSNLDGWSLYDGLRELLRLGIPSDLIRVSCVNKQFEVCDSYPSLVSVPTFTSDYDLKKVAQFRKRGRFPILSWKHPTGNASIWRCSQPKVGWNQSRSSHDESMLNCILKTNPGQESLPIFDCRPKMNAVGNKLAGAGFESSEFYPDCSLTFLNIQNIHSVRDSAQKLARICRYDGVNSASNGTSQFINRLDSSNWLSHQSDLLRAVLLGVQQLHDHQQTILVHCSDGWDRTSQITSLMMLCLDSYYRSSEGFMVLIEKEWLACGHKFAERIGIDADYANTQRAPVFLQFIETIWQLLMQFPTEFEFTTRFLLTLLSHVWSGRFGTFFCNSVRERIHCCLRQRTVSLWTYLRASESRSIFNNPVYTPSKNVLYPSASTSKLRFWEEFWLRSGLVEYPRPLRHDALSPFAIHPITSSAEALYQDTIWALKNEIEELKTIASIVTNTESEGSEDLIANTVHATQLTHRHPVHDQGDLPTKTDGQLDIRDRFNQLVINEI</sequence>
<dbReference type="EMBL" id="HACM01009425">
    <property type="protein sequence ID" value="CRZ09867.1"/>
    <property type="molecule type" value="Transcribed_RNA"/>
</dbReference>